<protein>
    <submittedName>
        <fullName evidence="2">Nucleotidyltransferase domain-containing protein</fullName>
    </submittedName>
</protein>
<dbReference type="Pfam" id="PF18765">
    <property type="entry name" value="Polbeta"/>
    <property type="match status" value="1"/>
</dbReference>
<dbReference type="Gene3D" id="3.30.460.10">
    <property type="entry name" value="Beta Polymerase, domain 2"/>
    <property type="match status" value="1"/>
</dbReference>
<sequence length="148" mass="17012">MNEPPLTKLSTVAPQLHSKIPELKLLILFGSRARGDFNTQSDWDLAVLYDAKLTKDRLNDNFDSTLEVSNFLSELLGIYTDKLDIVELNRAGALISHFVARDGKLVYEREAGEFEQFCNRALLNKSDLQKIHHENLTTVHQFLKRWRA</sequence>
<evidence type="ECO:0000259" key="1">
    <source>
        <dbReference type="Pfam" id="PF18765"/>
    </source>
</evidence>
<dbReference type="InterPro" id="IPR052930">
    <property type="entry name" value="TA_antitoxin_MntA"/>
</dbReference>
<comment type="caution">
    <text evidence="2">The sequence shown here is derived from an EMBL/GenBank/DDBJ whole genome shotgun (WGS) entry which is preliminary data.</text>
</comment>
<feature type="domain" description="Polymerase beta nucleotidyltransferase" evidence="1">
    <location>
        <begin position="19"/>
        <end position="110"/>
    </location>
</feature>
<evidence type="ECO:0000313" key="3">
    <source>
        <dbReference type="Proteomes" id="UP001525961"/>
    </source>
</evidence>
<dbReference type="CDD" id="cd05403">
    <property type="entry name" value="NT_KNTase_like"/>
    <property type="match status" value="1"/>
</dbReference>
<keyword evidence="3" id="KW-1185">Reference proteome</keyword>
<dbReference type="RefSeq" id="WP_261235493.1">
    <property type="nucleotide sequence ID" value="NZ_JAMXFA010000012.1"/>
</dbReference>
<dbReference type="NCBIfam" id="NF047752">
    <property type="entry name" value="MntA_antitoxin"/>
    <property type="match status" value="1"/>
</dbReference>
<name>A0ABT2N8S4_9CYAN</name>
<dbReference type="InterPro" id="IPR041633">
    <property type="entry name" value="Polbeta"/>
</dbReference>
<proteinExistence type="predicted"/>
<organism evidence="2 3">
    <name type="scientific">Laspinema olomoucense D3b</name>
    <dbReference type="NCBI Taxonomy" id="2953688"/>
    <lineage>
        <taxon>Bacteria</taxon>
        <taxon>Bacillati</taxon>
        <taxon>Cyanobacteriota</taxon>
        <taxon>Cyanophyceae</taxon>
        <taxon>Oscillatoriophycideae</taxon>
        <taxon>Oscillatoriales</taxon>
        <taxon>Laspinemataceae</taxon>
        <taxon>Laspinema</taxon>
        <taxon>Laspinema olomoucense</taxon>
    </lineage>
</organism>
<dbReference type="EMBL" id="JAMXFA010000012">
    <property type="protein sequence ID" value="MCT7978254.1"/>
    <property type="molecule type" value="Genomic_DNA"/>
</dbReference>
<dbReference type="PANTHER" id="PTHR43852">
    <property type="entry name" value="NUCLEOTIDYLTRANSFERASE"/>
    <property type="match status" value="1"/>
</dbReference>
<dbReference type="Proteomes" id="UP001525961">
    <property type="component" value="Unassembled WGS sequence"/>
</dbReference>
<dbReference type="InterPro" id="IPR043519">
    <property type="entry name" value="NT_sf"/>
</dbReference>
<dbReference type="SUPFAM" id="SSF81301">
    <property type="entry name" value="Nucleotidyltransferase"/>
    <property type="match status" value="1"/>
</dbReference>
<accession>A0ABT2N8S4</accession>
<evidence type="ECO:0000313" key="2">
    <source>
        <dbReference type="EMBL" id="MCT7978254.1"/>
    </source>
</evidence>
<reference evidence="2 3" key="1">
    <citation type="journal article" date="2022" name="Front. Microbiol.">
        <title>High genomic differentiation and limited gene flow indicate recent cryptic speciation within the genus Laspinema (cyanobacteria).</title>
        <authorList>
            <person name="Stanojkovic A."/>
            <person name="Skoupy S."/>
            <person name="Skaloud P."/>
            <person name="Dvorak P."/>
        </authorList>
    </citation>
    <scope>NUCLEOTIDE SEQUENCE [LARGE SCALE GENOMIC DNA]</scope>
    <source>
        <strain evidence="2 3">D3b</strain>
    </source>
</reference>
<dbReference type="PANTHER" id="PTHR43852:SF2">
    <property type="entry name" value="PROTEIN ADENYLYLTRANSFERASE MNTA"/>
    <property type="match status" value="1"/>
</dbReference>
<gene>
    <name evidence="2" type="ORF">NG792_11095</name>
</gene>